<dbReference type="PANTHER" id="PTHR43133">
    <property type="entry name" value="RNA POLYMERASE ECF-TYPE SIGMA FACTO"/>
    <property type="match status" value="1"/>
</dbReference>
<dbReference type="InterPro" id="IPR013249">
    <property type="entry name" value="RNA_pol_sigma70_r4_t2"/>
</dbReference>
<evidence type="ECO:0008006" key="9">
    <source>
        <dbReference type="Google" id="ProtNLM"/>
    </source>
</evidence>
<dbReference type="STRING" id="290052.ASU35_02050"/>
<dbReference type="EMBL" id="LNAM01000153">
    <property type="protein sequence ID" value="KSV59119.1"/>
    <property type="molecule type" value="Genomic_DNA"/>
</dbReference>
<reference evidence="7 8" key="1">
    <citation type="submission" date="2015-11" db="EMBL/GenBank/DDBJ databases">
        <title>Butyribacter intestini gen. nov., sp. nov., a butyric acid-producing bacterium of the family Lachnospiraceae isolated from the human faeces.</title>
        <authorList>
            <person name="Zou Y."/>
            <person name="Xue W."/>
            <person name="Luo G."/>
            <person name="Lv M."/>
        </authorList>
    </citation>
    <scope>NUCLEOTIDE SEQUENCE [LARGE SCALE GENOMIC DNA]</scope>
    <source>
        <strain evidence="7 8">ACET-33324</strain>
    </source>
</reference>
<evidence type="ECO:0000313" key="7">
    <source>
        <dbReference type="EMBL" id="KSV59119.1"/>
    </source>
</evidence>
<keyword evidence="3" id="KW-0731">Sigma factor</keyword>
<protein>
    <recommendedName>
        <fullName evidence="9">RNA polymerase subunit sigma-70</fullName>
    </recommendedName>
</protein>
<dbReference type="Pfam" id="PF08281">
    <property type="entry name" value="Sigma70_r4_2"/>
    <property type="match status" value="1"/>
</dbReference>
<dbReference type="InterPro" id="IPR013324">
    <property type="entry name" value="RNA_pol_sigma_r3/r4-like"/>
</dbReference>
<dbReference type="Gene3D" id="1.10.1740.10">
    <property type="match status" value="1"/>
</dbReference>
<dbReference type="InterPro" id="IPR013325">
    <property type="entry name" value="RNA_pol_sigma_r2"/>
</dbReference>
<gene>
    <name evidence="7" type="ORF">ASU35_02050</name>
</gene>
<evidence type="ECO:0000256" key="3">
    <source>
        <dbReference type="ARBA" id="ARBA00023082"/>
    </source>
</evidence>
<dbReference type="InterPro" id="IPR039425">
    <property type="entry name" value="RNA_pol_sigma-70-like"/>
</dbReference>
<dbReference type="NCBIfam" id="TIGR02937">
    <property type="entry name" value="sigma70-ECF"/>
    <property type="match status" value="1"/>
</dbReference>
<comment type="similarity">
    <text evidence="1">Belongs to the sigma-70 factor family. ECF subfamily.</text>
</comment>
<dbReference type="PANTHER" id="PTHR43133:SF51">
    <property type="entry name" value="RNA POLYMERASE SIGMA FACTOR"/>
    <property type="match status" value="1"/>
</dbReference>
<evidence type="ECO:0000259" key="6">
    <source>
        <dbReference type="Pfam" id="PF08281"/>
    </source>
</evidence>
<keyword evidence="2" id="KW-0805">Transcription regulation</keyword>
<dbReference type="SUPFAM" id="SSF88659">
    <property type="entry name" value="Sigma3 and sigma4 domains of RNA polymerase sigma factors"/>
    <property type="match status" value="1"/>
</dbReference>
<dbReference type="OrthoDB" id="9795666at2"/>
<feature type="domain" description="RNA polymerase sigma-70 region 2" evidence="5">
    <location>
        <begin position="14"/>
        <end position="85"/>
    </location>
</feature>
<dbReference type="AlphaFoldDB" id="A0A0V8QEV3"/>
<name>A0A0V8QEV3_9FIRM</name>
<dbReference type="GO" id="GO:0016987">
    <property type="term" value="F:sigma factor activity"/>
    <property type="evidence" value="ECO:0007669"/>
    <property type="project" value="UniProtKB-KW"/>
</dbReference>
<keyword evidence="8" id="KW-1185">Reference proteome</keyword>
<dbReference type="InterPro" id="IPR014284">
    <property type="entry name" value="RNA_pol_sigma-70_dom"/>
</dbReference>
<evidence type="ECO:0000256" key="4">
    <source>
        <dbReference type="ARBA" id="ARBA00023163"/>
    </source>
</evidence>
<dbReference type="GO" id="GO:0006352">
    <property type="term" value="P:DNA-templated transcription initiation"/>
    <property type="evidence" value="ECO:0007669"/>
    <property type="project" value="InterPro"/>
</dbReference>
<dbReference type="SUPFAM" id="SSF88946">
    <property type="entry name" value="Sigma2 domain of RNA polymerase sigma factors"/>
    <property type="match status" value="1"/>
</dbReference>
<evidence type="ECO:0000259" key="5">
    <source>
        <dbReference type="Pfam" id="PF04542"/>
    </source>
</evidence>
<accession>A0A0V8QEV3</accession>
<dbReference type="Proteomes" id="UP000054874">
    <property type="component" value="Unassembled WGS sequence"/>
</dbReference>
<proteinExistence type="inferred from homology"/>
<dbReference type="InterPro" id="IPR036388">
    <property type="entry name" value="WH-like_DNA-bd_sf"/>
</dbReference>
<comment type="caution">
    <text evidence="7">The sequence shown here is derived from an EMBL/GenBank/DDBJ whole genome shotgun (WGS) entry which is preliminary data.</text>
</comment>
<sequence length="193" mass="22860">MLKGMSDSEKLTYLFNTFGRGMYYVAKQLLNDSHISEDVVQEVMLRISREDILKKLENMDEKAVKYYLYTAARNLATNMYQKRKREAGVTIGSYNEEMVNNIAVEDSAETVIRKLEEEAFFKIVRELPHKYSDILIVKYKYGFSDKQIAQSYGIKEATVRKRLERGRKMLLEQLKKQHYLDDWPCGMWREEIK</sequence>
<dbReference type="RefSeq" id="WP_058352756.1">
    <property type="nucleotide sequence ID" value="NZ_CABMMD010000153.1"/>
</dbReference>
<dbReference type="InterPro" id="IPR007627">
    <property type="entry name" value="RNA_pol_sigma70_r2"/>
</dbReference>
<evidence type="ECO:0000313" key="8">
    <source>
        <dbReference type="Proteomes" id="UP000054874"/>
    </source>
</evidence>
<organism evidence="7 8">
    <name type="scientific">Acetivibrio ethanolgignens</name>
    <dbReference type="NCBI Taxonomy" id="290052"/>
    <lineage>
        <taxon>Bacteria</taxon>
        <taxon>Bacillati</taxon>
        <taxon>Bacillota</taxon>
        <taxon>Clostridia</taxon>
        <taxon>Eubacteriales</taxon>
        <taxon>Oscillospiraceae</taxon>
        <taxon>Acetivibrio</taxon>
    </lineage>
</organism>
<keyword evidence="4" id="KW-0804">Transcription</keyword>
<evidence type="ECO:0000256" key="2">
    <source>
        <dbReference type="ARBA" id="ARBA00023015"/>
    </source>
</evidence>
<dbReference type="Pfam" id="PF04542">
    <property type="entry name" value="Sigma70_r2"/>
    <property type="match status" value="1"/>
</dbReference>
<feature type="domain" description="RNA polymerase sigma factor 70 region 4 type 2" evidence="6">
    <location>
        <begin position="122"/>
        <end position="170"/>
    </location>
</feature>
<evidence type="ECO:0000256" key="1">
    <source>
        <dbReference type="ARBA" id="ARBA00010641"/>
    </source>
</evidence>
<dbReference type="GO" id="GO:0003677">
    <property type="term" value="F:DNA binding"/>
    <property type="evidence" value="ECO:0007669"/>
    <property type="project" value="InterPro"/>
</dbReference>
<dbReference type="Gene3D" id="1.10.10.10">
    <property type="entry name" value="Winged helix-like DNA-binding domain superfamily/Winged helix DNA-binding domain"/>
    <property type="match status" value="1"/>
</dbReference>